<evidence type="ECO:0000256" key="1">
    <source>
        <dbReference type="ARBA" id="ARBA00004418"/>
    </source>
</evidence>
<dbReference type="AlphaFoldDB" id="A0A285PBA3"/>
<organism evidence="4 5">
    <name type="scientific">Cohaesibacter gelatinilyticus</name>
    <dbReference type="NCBI Taxonomy" id="372072"/>
    <lineage>
        <taxon>Bacteria</taxon>
        <taxon>Pseudomonadati</taxon>
        <taxon>Pseudomonadota</taxon>
        <taxon>Alphaproteobacteria</taxon>
        <taxon>Hyphomicrobiales</taxon>
        <taxon>Cohaesibacteraceae</taxon>
    </lineage>
</organism>
<protein>
    <submittedName>
        <fullName evidence="4">Monosaccharide ABC transporter substrate-binding protein, CUT2 family</fullName>
    </submittedName>
</protein>
<evidence type="ECO:0000313" key="5">
    <source>
        <dbReference type="Proteomes" id="UP000219439"/>
    </source>
</evidence>
<dbReference type="Gene3D" id="3.40.50.2300">
    <property type="match status" value="2"/>
</dbReference>
<dbReference type="EMBL" id="OBEL01000002">
    <property type="protein sequence ID" value="SNZ19009.1"/>
    <property type="molecule type" value="Genomic_DNA"/>
</dbReference>
<evidence type="ECO:0000256" key="2">
    <source>
        <dbReference type="ARBA" id="ARBA00007639"/>
    </source>
</evidence>
<dbReference type="RefSeq" id="WP_097153398.1">
    <property type="nucleotide sequence ID" value="NZ_OBEL01000002.1"/>
</dbReference>
<evidence type="ECO:0000259" key="3">
    <source>
        <dbReference type="Pfam" id="PF13407"/>
    </source>
</evidence>
<comment type="similarity">
    <text evidence="2">Belongs to the bacterial solute-binding protein 2 family.</text>
</comment>
<dbReference type="Proteomes" id="UP000219439">
    <property type="component" value="Unassembled WGS sequence"/>
</dbReference>
<name>A0A285PBA3_9HYPH</name>
<dbReference type="InterPro" id="IPR050555">
    <property type="entry name" value="Bact_Solute-Bind_Prot2"/>
</dbReference>
<accession>A0A285PBA3</accession>
<dbReference type="Pfam" id="PF13407">
    <property type="entry name" value="Peripla_BP_4"/>
    <property type="match status" value="1"/>
</dbReference>
<proteinExistence type="inferred from homology"/>
<dbReference type="OrthoDB" id="7941261at2"/>
<dbReference type="PANTHER" id="PTHR30036">
    <property type="entry name" value="D-XYLOSE-BINDING PERIPLASMIC PROTEIN"/>
    <property type="match status" value="1"/>
</dbReference>
<dbReference type="PANTHER" id="PTHR30036:SF7">
    <property type="entry name" value="ABC TRANSPORTER PERIPLASMIC-BINDING PROTEIN YPHF"/>
    <property type="match status" value="1"/>
</dbReference>
<sequence length="361" mass="40240">MILRRFGRVIRIEVFIRIAFYWLSAIVIFSSSLAQNAYANEGLDLVRSTVVPRIALVRFVSRGDFFEAYLDGVKRQAKALGVELIEMGARQDPLVQAEMVEQAIAMGVEGIIVQHGREDTLIEVSKKAVETGIPIVAFDVDVKNENVPQIEQSDAEIVSLLTEQMLKDNGDRFNAAYIYFPGPTPLDRRDAVWQAFKKKQPGVQELATFGTMDQPIPRFTANQARAVLTVHSDVDVIFAPYDDFALGAKSAVQEADLSEQIKIYSADITDRDIKEMREPGSPWVATAASNPYLLGEVSVRSVAMLMAGEDPGRKIVVQPRLITRGLLNSMNITSLKDLARRMPEFADQDIAKPDWMPVPER</sequence>
<feature type="domain" description="Periplasmic binding protein" evidence="3">
    <location>
        <begin position="55"/>
        <end position="309"/>
    </location>
</feature>
<comment type="subcellular location">
    <subcellularLocation>
        <location evidence="1">Periplasm</location>
    </subcellularLocation>
</comment>
<keyword evidence="5" id="KW-1185">Reference proteome</keyword>
<reference evidence="4 5" key="1">
    <citation type="submission" date="2017-09" db="EMBL/GenBank/DDBJ databases">
        <authorList>
            <person name="Ehlers B."/>
            <person name="Leendertz F.H."/>
        </authorList>
    </citation>
    <scope>NUCLEOTIDE SEQUENCE [LARGE SCALE GENOMIC DNA]</scope>
    <source>
        <strain evidence="4 5">DSM 18289</strain>
    </source>
</reference>
<dbReference type="SUPFAM" id="SSF53822">
    <property type="entry name" value="Periplasmic binding protein-like I"/>
    <property type="match status" value="1"/>
</dbReference>
<dbReference type="GO" id="GO:0030246">
    <property type="term" value="F:carbohydrate binding"/>
    <property type="evidence" value="ECO:0007669"/>
    <property type="project" value="TreeGrafter"/>
</dbReference>
<dbReference type="InterPro" id="IPR025997">
    <property type="entry name" value="SBP_2_dom"/>
</dbReference>
<dbReference type="GO" id="GO:0030288">
    <property type="term" value="C:outer membrane-bounded periplasmic space"/>
    <property type="evidence" value="ECO:0007669"/>
    <property type="project" value="TreeGrafter"/>
</dbReference>
<dbReference type="InterPro" id="IPR028082">
    <property type="entry name" value="Peripla_BP_I"/>
</dbReference>
<evidence type="ECO:0000313" key="4">
    <source>
        <dbReference type="EMBL" id="SNZ19009.1"/>
    </source>
</evidence>
<gene>
    <name evidence="4" type="ORF">SAMN06265368_2086</name>
</gene>